<dbReference type="GO" id="GO:0016020">
    <property type="term" value="C:membrane"/>
    <property type="evidence" value="ECO:0007669"/>
    <property type="project" value="InterPro"/>
</dbReference>
<reference evidence="3 4" key="1">
    <citation type="submission" date="2014-06" db="EMBL/GenBank/DDBJ databases">
        <authorList>
            <person name="Swart Estienne"/>
        </authorList>
    </citation>
    <scope>NUCLEOTIDE SEQUENCE [LARGE SCALE GENOMIC DNA]</scope>
    <source>
        <strain evidence="3 4">130c</strain>
    </source>
</reference>
<dbReference type="Pfam" id="PF01565">
    <property type="entry name" value="FAD_binding_4"/>
    <property type="match status" value="1"/>
</dbReference>
<feature type="domain" description="FAD-binding PCMH-type" evidence="2">
    <location>
        <begin position="28"/>
        <end position="194"/>
    </location>
</feature>
<dbReference type="InParanoid" id="A0A078B8M9"/>
<evidence type="ECO:0000256" key="1">
    <source>
        <dbReference type="ARBA" id="ARBA00023002"/>
    </source>
</evidence>
<dbReference type="Gene3D" id="3.30.70.2520">
    <property type="match status" value="1"/>
</dbReference>
<keyword evidence="1" id="KW-0560">Oxidoreductase</keyword>
<dbReference type="InterPro" id="IPR007173">
    <property type="entry name" value="ALO_C"/>
</dbReference>
<dbReference type="OMA" id="DESHTEF"/>
<accession>A0A078B8M9</accession>
<dbReference type="Proteomes" id="UP000039865">
    <property type="component" value="Unassembled WGS sequence"/>
</dbReference>
<dbReference type="Gene3D" id="3.30.43.10">
    <property type="entry name" value="Uridine Diphospho-n-acetylenolpyruvylglucosamine Reductase, domain 2"/>
    <property type="match status" value="1"/>
</dbReference>
<dbReference type="InterPro" id="IPR016166">
    <property type="entry name" value="FAD-bd_PCMH"/>
</dbReference>
<dbReference type="GO" id="GO:0080049">
    <property type="term" value="F:L-gulono-1,4-lactone dehydrogenase activity"/>
    <property type="evidence" value="ECO:0007669"/>
    <property type="project" value="TreeGrafter"/>
</dbReference>
<dbReference type="GO" id="GO:0003885">
    <property type="term" value="F:D-arabinono-1,4-lactone oxidase activity"/>
    <property type="evidence" value="ECO:0007669"/>
    <property type="project" value="InterPro"/>
</dbReference>
<gene>
    <name evidence="3" type="primary">Contig2562.g2745</name>
    <name evidence="3" type="ORF">STYLEM_19018</name>
</gene>
<organism evidence="3 4">
    <name type="scientific">Stylonychia lemnae</name>
    <name type="common">Ciliate</name>
    <dbReference type="NCBI Taxonomy" id="5949"/>
    <lineage>
        <taxon>Eukaryota</taxon>
        <taxon>Sar</taxon>
        <taxon>Alveolata</taxon>
        <taxon>Ciliophora</taxon>
        <taxon>Intramacronucleata</taxon>
        <taxon>Spirotrichea</taxon>
        <taxon>Stichotrichia</taxon>
        <taxon>Sporadotrichida</taxon>
        <taxon>Oxytrichidae</taxon>
        <taxon>Stylonychinae</taxon>
        <taxon>Stylonychia</taxon>
    </lineage>
</organism>
<keyword evidence="4" id="KW-1185">Reference proteome</keyword>
<dbReference type="GO" id="GO:0071949">
    <property type="term" value="F:FAD binding"/>
    <property type="evidence" value="ECO:0007669"/>
    <property type="project" value="InterPro"/>
</dbReference>
<dbReference type="PANTHER" id="PTHR43762:SF1">
    <property type="entry name" value="D-ARABINONO-1,4-LACTONE OXIDASE"/>
    <property type="match status" value="1"/>
</dbReference>
<evidence type="ECO:0000259" key="2">
    <source>
        <dbReference type="PROSITE" id="PS51387"/>
    </source>
</evidence>
<evidence type="ECO:0000313" key="4">
    <source>
        <dbReference type="Proteomes" id="UP000039865"/>
    </source>
</evidence>
<dbReference type="InterPro" id="IPR006094">
    <property type="entry name" value="Oxid_FAD_bind_N"/>
</dbReference>
<sequence>MQNSDTIENQPIQSEDQTQIHQNWAKTITYSTSNVVTPTNVEEIQAILRNPENKHIKAQGTGHTFNNIADTTHDGVLISLQNFKDVQVDDETVTFGSGVTYSELIQYVDKAGRALPNVPSLPHINVVGSMITATHGSGFKQPLMVAHVVAFDIVLPSGDLKHFKKDEEEDFFYYIHSFGSLGIIYRMTMKIEPSFQVFKAIYQDLDWSFFDDRETQDKIFQSCDYLSFFTDWKERKMTSVWKATKFIKDEDCPKYEDTFFNAEHIKTEHIHPVRGRDPSPCVFVGAGSWREKIYHFFPDAPPSSGGDESHTEFFIPYNNFKEALDALYDIREHFIHLVQVSELRFVCADDIPLSPAKGQNVVGFHWTWFRKHDEIIQVLPIIEETLAKFNPLPHYGKLFGLNGDILQERLGDDLAKLRDLIRKHDPEQKLVNNFTRKYLNLRQD</sequence>
<name>A0A078B8M9_STYLE</name>
<dbReference type="AlphaFoldDB" id="A0A078B8M9"/>
<dbReference type="Gene3D" id="3.30.465.10">
    <property type="match status" value="1"/>
</dbReference>
<dbReference type="SUPFAM" id="SSF56176">
    <property type="entry name" value="FAD-binding/transporter-associated domain-like"/>
    <property type="match status" value="1"/>
</dbReference>
<dbReference type="EMBL" id="CCKQ01017950">
    <property type="protein sequence ID" value="CDW89878.1"/>
    <property type="molecule type" value="Genomic_DNA"/>
</dbReference>
<dbReference type="InterPro" id="IPR036318">
    <property type="entry name" value="FAD-bd_PCMH-like_sf"/>
</dbReference>
<evidence type="ECO:0000313" key="3">
    <source>
        <dbReference type="EMBL" id="CDW89878.1"/>
    </source>
</evidence>
<dbReference type="OrthoDB" id="610608at2759"/>
<dbReference type="PANTHER" id="PTHR43762">
    <property type="entry name" value="L-GULONOLACTONE OXIDASE"/>
    <property type="match status" value="1"/>
</dbReference>
<dbReference type="Gene3D" id="3.30.70.2530">
    <property type="match status" value="1"/>
</dbReference>
<protein>
    <submittedName>
        <fullName evidence="3">Fad-binding protein</fullName>
    </submittedName>
</protein>
<proteinExistence type="predicted"/>
<dbReference type="InterPro" id="IPR016167">
    <property type="entry name" value="FAD-bd_PCMH_sub1"/>
</dbReference>
<dbReference type="InterPro" id="IPR010031">
    <property type="entry name" value="FAD_lactone_oxidase-like"/>
</dbReference>
<dbReference type="Pfam" id="PF04030">
    <property type="entry name" value="ALO"/>
    <property type="match status" value="1"/>
</dbReference>
<dbReference type="PROSITE" id="PS51387">
    <property type="entry name" value="FAD_PCMH"/>
    <property type="match status" value="1"/>
</dbReference>
<dbReference type="InterPro" id="IPR016169">
    <property type="entry name" value="FAD-bd_PCMH_sub2"/>
</dbReference>